<evidence type="ECO:0000313" key="15">
    <source>
        <dbReference type="Proteomes" id="UP000471633"/>
    </source>
</evidence>
<evidence type="ECO:0000256" key="1">
    <source>
        <dbReference type="ARBA" id="ARBA00004389"/>
    </source>
</evidence>
<dbReference type="AlphaFoldDB" id="A0A095A0B5"/>
<reference evidence="14" key="1">
    <citation type="journal article" date="2012" name="Nat. Genet.">
        <title>Whole-genome sequence of Schistosoma haematobium.</title>
        <authorList>
            <person name="Young N.D."/>
            <person name="Jex A.R."/>
            <person name="Li B."/>
            <person name="Liu S."/>
            <person name="Yang L."/>
            <person name="Xiong Z."/>
            <person name="Li Y."/>
            <person name="Cantacessi C."/>
            <person name="Hall R.S."/>
            <person name="Xu X."/>
            <person name="Chen F."/>
            <person name="Wu X."/>
            <person name="Zerlotini A."/>
            <person name="Oliveira G."/>
            <person name="Hofmann A."/>
            <person name="Zhang G."/>
            <person name="Fang X."/>
            <person name="Kang Y."/>
            <person name="Campbell B.E."/>
            <person name="Loukas A."/>
            <person name="Ranganathan S."/>
            <person name="Rollinson D."/>
            <person name="Rinaldi G."/>
            <person name="Brindley P.J."/>
            <person name="Yang H."/>
            <person name="Wang J."/>
            <person name="Wang J."/>
            <person name="Gasser R.B."/>
        </authorList>
    </citation>
    <scope>NUCLEOTIDE SEQUENCE [LARGE SCALE GENOMIC DNA]</scope>
</reference>
<dbReference type="STRING" id="6185.A0A095A0B5"/>
<dbReference type="GO" id="GO:0005085">
    <property type="term" value="F:guanyl-nucleotide exchange factor activity"/>
    <property type="evidence" value="ECO:0007669"/>
    <property type="project" value="InterPro"/>
</dbReference>
<evidence type="ECO:0000256" key="6">
    <source>
        <dbReference type="ARBA" id="ARBA00022824"/>
    </source>
</evidence>
<keyword evidence="6" id="KW-0256">Endoplasmic reticulum</keyword>
<feature type="region of interest" description="Disordered" evidence="11">
    <location>
        <begin position="122"/>
        <end position="168"/>
    </location>
</feature>
<proteinExistence type="predicted"/>
<feature type="compositionally biased region" description="Polar residues" evidence="11">
    <location>
        <begin position="193"/>
        <end position="209"/>
    </location>
</feature>
<feature type="compositionally biased region" description="Basic and acidic residues" evidence="11">
    <location>
        <begin position="141"/>
        <end position="150"/>
    </location>
</feature>
<feature type="region of interest" description="Disordered" evidence="11">
    <location>
        <begin position="408"/>
        <end position="427"/>
    </location>
</feature>
<evidence type="ECO:0000256" key="9">
    <source>
        <dbReference type="ARBA" id="ARBA00022989"/>
    </source>
</evidence>
<dbReference type="GO" id="GO:0003400">
    <property type="term" value="P:regulation of COPII vesicle coating"/>
    <property type="evidence" value="ECO:0007669"/>
    <property type="project" value="TreeGrafter"/>
</dbReference>
<evidence type="ECO:0008006" key="16">
    <source>
        <dbReference type="Google" id="ProtNLM"/>
    </source>
</evidence>
<keyword evidence="2" id="KW-0813">Transport</keyword>
<keyword evidence="8" id="KW-0653">Protein transport</keyword>
<evidence type="ECO:0000256" key="4">
    <source>
        <dbReference type="ARBA" id="ARBA00022692"/>
    </source>
</evidence>
<gene>
    <name evidence="13" type="ORF">MS3_00004645</name>
    <name evidence="14" type="ORF">MS3_08631</name>
</gene>
<dbReference type="InterPro" id="IPR045260">
    <property type="entry name" value="Sec12-like"/>
</dbReference>
<dbReference type="SUPFAM" id="SSF50998">
    <property type="entry name" value="Quinoprotein alcohol dehydrogenase-like"/>
    <property type="match status" value="1"/>
</dbReference>
<evidence type="ECO:0000256" key="3">
    <source>
        <dbReference type="ARBA" id="ARBA00022574"/>
    </source>
</evidence>
<name>A0A095A0B5_SCHHA</name>
<comment type="subcellular location">
    <subcellularLocation>
        <location evidence="1">Endoplasmic reticulum membrane</location>
        <topology evidence="1">Single-pass membrane protein</topology>
    </subcellularLocation>
</comment>
<evidence type="ECO:0000256" key="11">
    <source>
        <dbReference type="SAM" id="MobiDB-lite"/>
    </source>
</evidence>
<feature type="compositionally biased region" description="Basic and acidic residues" evidence="11">
    <location>
        <begin position="159"/>
        <end position="168"/>
    </location>
</feature>
<evidence type="ECO:0000256" key="8">
    <source>
        <dbReference type="ARBA" id="ARBA00022927"/>
    </source>
</evidence>
<evidence type="ECO:0000256" key="12">
    <source>
        <dbReference type="SAM" id="Phobius"/>
    </source>
</evidence>
<dbReference type="CTD" id="24595857"/>
<dbReference type="InterPro" id="IPR011047">
    <property type="entry name" value="Quinoprotein_ADH-like_sf"/>
</dbReference>
<dbReference type="EMBL" id="KL251388">
    <property type="protein sequence ID" value="KGB40167.1"/>
    <property type="molecule type" value="Genomic_DNA"/>
</dbReference>
<dbReference type="RefSeq" id="XP_012799925.1">
    <property type="nucleotide sequence ID" value="XM_012944471.3"/>
</dbReference>
<evidence type="ECO:0000256" key="5">
    <source>
        <dbReference type="ARBA" id="ARBA00022737"/>
    </source>
</evidence>
<reference evidence="13" key="2">
    <citation type="journal article" date="2019" name="Gigascience">
        <title>High-quality Schistosoma haematobium genome achieved by single-molecule and long-range sequencing.</title>
        <authorList>
            <person name="Stroehlein A.J."/>
            <person name="Korhonen P.K."/>
            <person name="Chong T.M."/>
            <person name="Lim Y.L."/>
            <person name="Chan K.G."/>
            <person name="Webster B."/>
            <person name="Rollinson D."/>
            <person name="Brindley P.J."/>
            <person name="Gasser R.B."/>
            <person name="Young N.D."/>
        </authorList>
    </citation>
    <scope>NUCLEOTIDE SEQUENCE</scope>
</reference>
<dbReference type="EMBL" id="AMPZ03000002">
    <property type="protein sequence ID" value="KAH9592870.1"/>
    <property type="molecule type" value="Genomic_DNA"/>
</dbReference>
<dbReference type="PANTHER" id="PTHR23284">
    <property type="entry name" value="PROLACTIN REGULATORY ELEMENT BINDING PROTEIN"/>
    <property type="match status" value="1"/>
</dbReference>
<evidence type="ECO:0000256" key="2">
    <source>
        <dbReference type="ARBA" id="ARBA00022448"/>
    </source>
</evidence>
<dbReference type="GO" id="GO:0005789">
    <property type="term" value="C:endoplasmic reticulum membrane"/>
    <property type="evidence" value="ECO:0007669"/>
    <property type="project" value="UniProtKB-SubCell"/>
</dbReference>
<dbReference type="OrthoDB" id="2013972at2759"/>
<evidence type="ECO:0000256" key="7">
    <source>
        <dbReference type="ARBA" id="ARBA00022892"/>
    </source>
</evidence>
<dbReference type="PANTHER" id="PTHR23284:SF0">
    <property type="entry name" value="PROLACTIN REGULATORY ELEMENT-BINDING PROTEIN"/>
    <property type="match status" value="1"/>
</dbReference>
<dbReference type="InterPro" id="IPR015943">
    <property type="entry name" value="WD40/YVTN_repeat-like_dom_sf"/>
</dbReference>
<protein>
    <recommendedName>
        <fullName evidence="16">Prolactin regulatory element-binding protein</fullName>
    </recommendedName>
</protein>
<feature type="region of interest" description="Disordered" evidence="11">
    <location>
        <begin position="193"/>
        <end position="213"/>
    </location>
</feature>
<sequence>MENKRTGFSALGFPYPLYVVDVLDRNSLVVAGGGGSVKTGVPNRIDIINLYRNGLDARTPVDVQKSGGLDTGTEAVMSLTVVNPGDGGFIASLEGQKCVEYIVQSKVNLVTSLPKLLNVEKPDSTTDVLEETNLRHRSGRHWKDDKDSKLNKMSTSTQDSDKKDKKNSVCEPVPLEWELTKVREYTLMEQISCSADDSGSESPSGSAPKSLSGMPTCVTHGGPAGTWLAIGSDSGSVFLINRHVQQRFLDEKQLGDSPYQSLIVYPDVSGGLSTGVCSMAFSHAYASKQDDSTSYPLLATICDRPDWSTLRVWCTNVNLPSKSLLFLNDIKSMHSTLNSRQQLVKLKTNTSKRNPSNERGIRMKTFLSNSDNDNSFKIQDDILFSQSMEKYPYAIASCSSLSSYGTTPPPSPNLVSTSNKVTSERSSDRSNYRFRHCQFMKYSLKSPISSNQSLSSSEGLKTSEIYTVESMLVTTIQPLCANRRSFSRLVVWSVPHPSEAATFESLSSNNIKMHQPIQLNTFAEITLPQGHLPACLAVHPSRSRGLIGVGTMEGRVDVYFLSPSNHCLVNIYTLNNAHPIFVTALTFLREDSCVLARTSKKPISRLPLKSDSFDLVSVSVDRLVKWHHGPTYSIVGKLSHGIININNKNKNNVSLLKTIINAKTCICVFCLFSILFLPILMVFLESMLSNFY</sequence>
<reference evidence="13" key="4">
    <citation type="journal article" date="2022" name="PLoS Pathog.">
        <title>Chromosome-level genome of Schistosoma haematobium underpins genome-wide explorations of molecular variation.</title>
        <authorList>
            <person name="Stroehlein A.J."/>
            <person name="Korhonen P.K."/>
            <person name="Lee V.V."/>
            <person name="Ralph S.A."/>
            <person name="Mentink-Kane M."/>
            <person name="You H."/>
            <person name="McManus D.P."/>
            <person name="Tchuente L.T."/>
            <person name="Stothard J.R."/>
            <person name="Kaur P."/>
            <person name="Dudchenko O."/>
            <person name="Aiden E.L."/>
            <person name="Yang B."/>
            <person name="Yang H."/>
            <person name="Emery A.M."/>
            <person name="Webster B.L."/>
            <person name="Brindley P.J."/>
            <person name="Rollinson D."/>
            <person name="Chang B.C.H."/>
            <person name="Gasser R.B."/>
            <person name="Young N.D."/>
        </authorList>
    </citation>
    <scope>NUCLEOTIDE SEQUENCE</scope>
</reference>
<feature type="transmembrane region" description="Helical" evidence="12">
    <location>
        <begin position="660"/>
        <end position="684"/>
    </location>
</feature>
<keyword evidence="3" id="KW-0853">WD repeat</keyword>
<dbReference type="KEGG" id="shx:MS3_00004645"/>
<dbReference type="GO" id="GO:0015031">
    <property type="term" value="P:protein transport"/>
    <property type="evidence" value="ECO:0007669"/>
    <property type="project" value="UniProtKB-KW"/>
</dbReference>
<keyword evidence="15" id="KW-1185">Reference proteome</keyword>
<dbReference type="Proteomes" id="UP000471633">
    <property type="component" value="Unassembled WGS sequence"/>
</dbReference>
<keyword evidence="9 12" id="KW-1133">Transmembrane helix</keyword>
<keyword evidence="5" id="KW-0677">Repeat</keyword>
<dbReference type="GeneID" id="24595857"/>
<accession>A0A095A0B5</accession>
<organism evidence="14">
    <name type="scientific">Schistosoma haematobium</name>
    <name type="common">Blood fluke</name>
    <dbReference type="NCBI Taxonomy" id="6185"/>
    <lineage>
        <taxon>Eukaryota</taxon>
        <taxon>Metazoa</taxon>
        <taxon>Spiralia</taxon>
        <taxon>Lophotrochozoa</taxon>
        <taxon>Platyhelminthes</taxon>
        <taxon>Trematoda</taxon>
        <taxon>Digenea</taxon>
        <taxon>Strigeidida</taxon>
        <taxon>Schistosomatoidea</taxon>
        <taxon>Schistosomatidae</taxon>
        <taxon>Schistosoma</taxon>
    </lineage>
</organism>
<reference evidence="13" key="3">
    <citation type="submission" date="2021-06" db="EMBL/GenBank/DDBJ databases">
        <title>Chromosome-level genome assembly for S. haematobium.</title>
        <authorList>
            <person name="Stroehlein A.J."/>
        </authorList>
    </citation>
    <scope>NUCLEOTIDE SEQUENCE</scope>
</reference>
<evidence type="ECO:0000256" key="10">
    <source>
        <dbReference type="ARBA" id="ARBA00023136"/>
    </source>
</evidence>
<dbReference type="GO" id="GO:0006888">
    <property type="term" value="P:endoplasmic reticulum to Golgi vesicle-mediated transport"/>
    <property type="evidence" value="ECO:0007669"/>
    <property type="project" value="TreeGrafter"/>
</dbReference>
<dbReference type="Gene3D" id="2.130.10.10">
    <property type="entry name" value="YVTN repeat-like/Quinoprotein amine dehydrogenase"/>
    <property type="match status" value="1"/>
</dbReference>
<evidence type="ECO:0000313" key="13">
    <source>
        <dbReference type="EMBL" id="KAH9592870.1"/>
    </source>
</evidence>
<keyword evidence="7" id="KW-0931">ER-Golgi transport</keyword>
<evidence type="ECO:0000313" key="14">
    <source>
        <dbReference type="EMBL" id="KGB40167.1"/>
    </source>
</evidence>
<keyword evidence="4 12" id="KW-0812">Transmembrane</keyword>
<keyword evidence="10 12" id="KW-0472">Membrane</keyword>